<accession>A0A448ZR15</accession>
<dbReference type="Proteomes" id="UP000291116">
    <property type="component" value="Unassembled WGS sequence"/>
</dbReference>
<evidence type="ECO:0000313" key="2">
    <source>
        <dbReference type="EMBL" id="VEU44434.1"/>
    </source>
</evidence>
<dbReference type="AlphaFoldDB" id="A0A448ZR15"/>
<keyword evidence="3" id="KW-1185">Reference proteome</keyword>
<protein>
    <submittedName>
        <fullName evidence="2">Uncharacterized protein</fullName>
    </submittedName>
</protein>
<evidence type="ECO:0000256" key="1">
    <source>
        <dbReference type="SAM" id="Phobius"/>
    </source>
</evidence>
<gene>
    <name evidence="2" type="ORF">PSNMU_V1.4_AUG-EV-PASAV3_0115880</name>
</gene>
<proteinExistence type="predicted"/>
<feature type="transmembrane region" description="Helical" evidence="1">
    <location>
        <begin position="12"/>
        <end position="31"/>
    </location>
</feature>
<name>A0A448ZR15_9STRA</name>
<feature type="transmembrane region" description="Helical" evidence="1">
    <location>
        <begin position="125"/>
        <end position="152"/>
    </location>
</feature>
<sequence>MPVWIPDSEESHRCYCSVVTTLLVVWCLHYAHGGYLAWRRDFWCRQTKEVVSNKQLPPATMWEKNRKAILDAAAIHKRTFAFCRSLLLFKKTSAPRLKRRLSYSPAGNIEEQASMLDMDHVYMTFFDFFWCWMFIRPCTILLAMTGTITFFVRDFIDKIMRRGSKERLDLAKVVASLVLESGLAIHYSCTTDEYEAAFFYEDFPFVDQNGDPHCADLFAVYIDLKTKTMTKASIDGQSLSPSQAMTLCVWILVGPLHVKLHSYANWAVNTNSLVKDKHSFYHRNSITTVFYNYMGFAGFCSLVPFFAKFGFVHKNWDKHANGGALMYCFRKGIESGVCQHPHINELVPHSRSVAFVVRARGIFFSEFEKHKDLLPGADCEALFIGTVLHSLDHSNLTEIVDPIWLDREDPRYGVMASLAAIVRSGFTSDLPWISFHKKFKGSGHPFYEAVYQKCSKIDKAHADNMDSCIIK</sequence>
<keyword evidence="1" id="KW-0812">Transmembrane</keyword>
<keyword evidence="1" id="KW-1133">Transmembrane helix</keyword>
<dbReference type="OrthoDB" id="42055at2759"/>
<keyword evidence="1" id="KW-0472">Membrane</keyword>
<evidence type="ECO:0000313" key="3">
    <source>
        <dbReference type="Proteomes" id="UP000291116"/>
    </source>
</evidence>
<dbReference type="EMBL" id="CAACVS010000647">
    <property type="protein sequence ID" value="VEU44434.1"/>
    <property type="molecule type" value="Genomic_DNA"/>
</dbReference>
<organism evidence="2 3">
    <name type="scientific">Pseudo-nitzschia multistriata</name>
    <dbReference type="NCBI Taxonomy" id="183589"/>
    <lineage>
        <taxon>Eukaryota</taxon>
        <taxon>Sar</taxon>
        <taxon>Stramenopiles</taxon>
        <taxon>Ochrophyta</taxon>
        <taxon>Bacillariophyta</taxon>
        <taxon>Bacillariophyceae</taxon>
        <taxon>Bacillariophycidae</taxon>
        <taxon>Bacillariales</taxon>
        <taxon>Bacillariaceae</taxon>
        <taxon>Pseudo-nitzschia</taxon>
    </lineage>
</organism>
<reference evidence="2 3" key="1">
    <citation type="submission" date="2019-01" db="EMBL/GenBank/DDBJ databases">
        <authorList>
            <person name="Ferrante I. M."/>
        </authorList>
    </citation>
    <scope>NUCLEOTIDE SEQUENCE [LARGE SCALE GENOMIC DNA]</scope>
    <source>
        <strain evidence="2 3">B856</strain>
    </source>
</reference>